<dbReference type="AlphaFoldDB" id="A0A8T2I6T0"/>
<keyword evidence="1" id="KW-1133">Transmembrane helix</keyword>
<name>A0A8T2I6T0_9PIPI</name>
<keyword evidence="3" id="KW-1185">Reference proteome</keyword>
<feature type="transmembrane region" description="Helical" evidence="1">
    <location>
        <begin position="12"/>
        <end position="33"/>
    </location>
</feature>
<accession>A0A8T2I6T0</accession>
<keyword evidence="1" id="KW-0812">Transmembrane</keyword>
<evidence type="ECO:0000256" key="1">
    <source>
        <dbReference type="SAM" id="Phobius"/>
    </source>
</evidence>
<feature type="transmembrane region" description="Helical" evidence="1">
    <location>
        <begin position="45"/>
        <end position="64"/>
    </location>
</feature>
<sequence length="94" mass="11113">MEPSCLKRSVHGYVWVFNFTIGTCWGVFMGIFITEPPAPCVKSTLTDLHVVHFVVLILLLFWLLHDKTGYHGCMVHYLHRCLIQYYFTYYAYFL</sequence>
<dbReference type="Proteomes" id="UP000812440">
    <property type="component" value="Unassembled WGS sequence"/>
</dbReference>
<reference evidence="2" key="1">
    <citation type="thesis" date="2020" institute="ProQuest LLC" country="789 East Eisenhower Parkway, Ann Arbor, MI, USA">
        <title>Comparative Genomics and Chromosome Evolution.</title>
        <authorList>
            <person name="Mudd A.B."/>
        </authorList>
    </citation>
    <scope>NUCLEOTIDE SEQUENCE</scope>
    <source>
        <strain evidence="2">Female2</strain>
        <tissue evidence="2">Blood</tissue>
    </source>
</reference>
<comment type="caution">
    <text evidence="2">The sequence shown here is derived from an EMBL/GenBank/DDBJ whole genome shotgun (WGS) entry which is preliminary data.</text>
</comment>
<gene>
    <name evidence="2" type="ORF">GDO86_018918</name>
</gene>
<proteinExistence type="predicted"/>
<evidence type="ECO:0000313" key="2">
    <source>
        <dbReference type="EMBL" id="KAG8428905.1"/>
    </source>
</evidence>
<protein>
    <submittedName>
        <fullName evidence="2">Uncharacterized protein</fullName>
    </submittedName>
</protein>
<dbReference type="EMBL" id="JAACNH010020702">
    <property type="protein sequence ID" value="KAG8428905.1"/>
    <property type="molecule type" value="Genomic_DNA"/>
</dbReference>
<evidence type="ECO:0000313" key="3">
    <source>
        <dbReference type="Proteomes" id="UP000812440"/>
    </source>
</evidence>
<keyword evidence="1" id="KW-0472">Membrane</keyword>
<organism evidence="2 3">
    <name type="scientific">Hymenochirus boettgeri</name>
    <name type="common">Congo dwarf clawed frog</name>
    <dbReference type="NCBI Taxonomy" id="247094"/>
    <lineage>
        <taxon>Eukaryota</taxon>
        <taxon>Metazoa</taxon>
        <taxon>Chordata</taxon>
        <taxon>Craniata</taxon>
        <taxon>Vertebrata</taxon>
        <taxon>Euteleostomi</taxon>
        <taxon>Amphibia</taxon>
        <taxon>Batrachia</taxon>
        <taxon>Anura</taxon>
        <taxon>Pipoidea</taxon>
        <taxon>Pipidae</taxon>
        <taxon>Pipinae</taxon>
        <taxon>Hymenochirus</taxon>
    </lineage>
</organism>